<proteinExistence type="predicted"/>
<dbReference type="Proteomes" id="UP000492820">
    <property type="component" value="Unassembled WGS sequence"/>
</dbReference>
<protein>
    <submittedName>
        <fullName evidence="3">Ovule protein</fullName>
    </submittedName>
</protein>
<reference evidence="1" key="2">
    <citation type="submission" date="2014-06" db="EMBL/GenBank/DDBJ databases">
        <authorList>
            <person name="Aslett M."/>
        </authorList>
    </citation>
    <scope>NUCLEOTIDE SEQUENCE</scope>
</reference>
<accession>A0A068WQG1</accession>
<dbReference type="EMBL" id="LK028586">
    <property type="protein sequence ID" value="CDS22341.1"/>
    <property type="molecule type" value="Genomic_DNA"/>
</dbReference>
<reference evidence="3" key="3">
    <citation type="submission" date="2020-10" db="UniProtKB">
        <authorList>
            <consortium name="WormBaseParasite"/>
        </authorList>
    </citation>
    <scope>IDENTIFICATION</scope>
</reference>
<organism evidence="1">
    <name type="scientific">Echinococcus granulosus</name>
    <name type="common">Hydatid tapeworm</name>
    <dbReference type="NCBI Taxonomy" id="6210"/>
    <lineage>
        <taxon>Eukaryota</taxon>
        <taxon>Metazoa</taxon>
        <taxon>Spiralia</taxon>
        <taxon>Lophotrochozoa</taxon>
        <taxon>Platyhelminthes</taxon>
        <taxon>Cestoda</taxon>
        <taxon>Eucestoda</taxon>
        <taxon>Cyclophyllidea</taxon>
        <taxon>Taeniidae</taxon>
        <taxon>Echinococcus</taxon>
        <taxon>Echinococcus granulosus group</taxon>
    </lineage>
</organism>
<gene>
    <name evidence="1" type="ORF">EgrG_002029900</name>
</gene>
<evidence type="ECO:0000313" key="3">
    <source>
        <dbReference type="WBParaSite" id="EgrG_002029900"/>
    </source>
</evidence>
<name>A0A068WQG1_ECHGR</name>
<reference evidence="1 2" key="1">
    <citation type="journal article" date="2013" name="Nature">
        <title>The genomes of four tapeworm species reveal adaptations to parasitism.</title>
        <authorList>
            <person name="Tsai I.J."/>
            <person name="Zarowiecki M."/>
            <person name="Holroyd N."/>
            <person name="Garciarrubio A."/>
            <person name="Sanchez-Flores A."/>
            <person name="Brooks K.L."/>
            <person name="Tracey A."/>
            <person name="Bobes R.J."/>
            <person name="Fragoso G."/>
            <person name="Sciutto E."/>
            <person name="Aslett M."/>
            <person name="Beasley H."/>
            <person name="Bennett H.M."/>
            <person name="Cai J."/>
            <person name="Camicia F."/>
            <person name="Clark R."/>
            <person name="Cucher M."/>
            <person name="De Silva N."/>
            <person name="Day T.A."/>
            <person name="Deplazes P."/>
            <person name="Estrada K."/>
            <person name="Fernandez C."/>
            <person name="Holland P.W."/>
            <person name="Hou J."/>
            <person name="Hu S."/>
            <person name="Huckvale T."/>
            <person name="Hung S.S."/>
            <person name="Kamenetzky L."/>
            <person name="Keane J.A."/>
            <person name="Kiss F."/>
            <person name="Koziol U."/>
            <person name="Lambert O."/>
            <person name="Liu K."/>
            <person name="Luo X."/>
            <person name="Luo Y."/>
            <person name="Macchiaroli N."/>
            <person name="Nichol S."/>
            <person name="Paps J."/>
            <person name="Parkinson J."/>
            <person name="Pouchkina-Stantcheva N."/>
            <person name="Riddiford N."/>
            <person name="Rosenzvit M."/>
            <person name="Salinas G."/>
            <person name="Wasmuth J.D."/>
            <person name="Zamanian M."/>
            <person name="Zheng Y."/>
            <person name="Cai X."/>
            <person name="Soberon X."/>
            <person name="Olson P.D."/>
            <person name="Laclette J.P."/>
            <person name="Brehm K."/>
            <person name="Berriman M."/>
            <person name="Garciarrubio A."/>
            <person name="Bobes R.J."/>
            <person name="Fragoso G."/>
            <person name="Sanchez-Flores A."/>
            <person name="Estrada K."/>
            <person name="Cevallos M.A."/>
            <person name="Morett E."/>
            <person name="Gonzalez V."/>
            <person name="Portillo T."/>
            <person name="Ochoa-Leyva A."/>
            <person name="Jose M.V."/>
            <person name="Sciutto E."/>
            <person name="Landa A."/>
            <person name="Jimenez L."/>
            <person name="Valdes V."/>
            <person name="Carrero J.C."/>
            <person name="Larralde C."/>
            <person name="Morales-Montor J."/>
            <person name="Limon-Lason J."/>
            <person name="Soberon X."/>
            <person name="Laclette J.P."/>
        </authorList>
    </citation>
    <scope>NUCLEOTIDE SEQUENCE [LARGE SCALE GENOMIC DNA]</scope>
</reference>
<evidence type="ECO:0000313" key="2">
    <source>
        <dbReference type="Proteomes" id="UP000492820"/>
    </source>
</evidence>
<dbReference type="WBParaSite" id="EgrG_002029900">
    <property type="protein sequence ID" value="EgrG_002029900"/>
    <property type="gene ID" value="EgrG_002029900"/>
</dbReference>
<evidence type="ECO:0000313" key="1">
    <source>
        <dbReference type="EMBL" id="CDS22341.1"/>
    </source>
</evidence>
<sequence>MCTIDASVCMCSNSGRGSAMSTAFTSSPSSPSFSTSTHLPTFLLLHHPPPRLPGGFISHLLTHSSICLVSHSLPILPHSPTLSLTHSLAHISFVSP</sequence>
<dbReference type="AlphaFoldDB" id="A0A068WQG1"/>